<proteinExistence type="predicted"/>
<keyword evidence="2" id="KW-1003">Cell membrane</keyword>
<organism evidence="8 9">
    <name type="scientific">Auraticoccus cholistanensis</name>
    <dbReference type="NCBI Taxonomy" id="2656650"/>
    <lineage>
        <taxon>Bacteria</taxon>
        <taxon>Bacillati</taxon>
        <taxon>Actinomycetota</taxon>
        <taxon>Actinomycetes</taxon>
        <taxon>Propionibacteriales</taxon>
        <taxon>Propionibacteriaceae</taxon>
        <taxon>Auraticoccus</taxon>
    </lineage>
</organism>
<comment type="subcellular location">
    <subcellularLocation>
        <location evidence="1">Cell membrane</location>
        <topology evidence="1">Multi-pass membrane protein</topology>
    </subcellularLocation>
</comment>
<comment type="caution">
    <text evidence="8">The sequence shown here is derived from an EMBL/GenBank/DDBJ whole genome shotgun (WGS) entry which is preliminary data.</text>
</comment>
<dbReference type="NCBIfam" id="TIGR03954">
    <property type="entry name" value="integ_memb_HG"/>
    <property type="match status" value="1"/>
</dbReference>
<evidence type="ECO:0000256" key="6">
    <source>
        <dbReference type="SAM" id="Phobius"/>
    </source>
</evidence>
<reference evidence="8 9" key="1">
    <citation type="submission" date="2019-12" db="EMBL/GenBank/DDBJ databases">
        <title>Auraticoccus cholistani sp. nov., an actinomycete isolated from soil of Cholistan desert.</title>
        <authorList>
            <person name="Cheema M.T."/>
        </authorList>
    </citation>
    <scope>NUCLEOTIDE SEQUENCE [LARGE SCALE GENOMIC DNA]</scope>
    <source>
        <strain evidence="8 9">F435</strain>
    </source>
</reference>
<feature type="transmembrane region" description="Helical" evidence="6">
    <location>
        <begin position="42"/>
        <end position="61"/>
    </location>
</feature>
<keyword evidence="4 6" id="KW-1133">Transmembrane helix</keyword>
<dbReference type="InterPro" id="IPR023845">
    <property type="entry name" value="DUF3817_TM"/>
</dbReference>
<dbReference type="AlphaFoldDB" id="A0A6A9UYK1"/>
<dbReference type="GO" id="GO:0005886">
    <property type="term" value="C:plasma membrane"/>
    <property type="evidence" value="ECO:0007669"/>
    <property type="project" value="UniProtKB-SubCell"/>
</dbReference>
<evidence type="ECO:0000313" key="9">
    <source>
        <dbReference type="Proteomes" id="UP000435304"/>
    </source>
</evidence>
<keyword evidence="3 6" id="KW-0812">Transmembrane</keyword>
<evidence type="ECO:0000259" key="7">
    <source>
        <dbReference type="Pfam" id="PF12823"/>
    </source>
</evidence>
<sequence length="151" mass="16324">MGPRQLHRLVATAEAVTWALLLTGMVLKYVTRTTDVGVSIGGGLHGFVFLAYLVTTVLVAVDGRWPARATVLGLASAVLPFTTLPFERWARRRDLLADRWRLRQAAGGGPLERLVGLVLRRPVLASVVTVAALTLVFAGLVRLGPPTTWFA</sequence>
<evidence type="ECO:0000256" key="4">
    <source>
        <dbReference type="ARBA" id="ARBA00022989"/>
    </source>
</evidence>
<dbReference type="EMBL" id="WPCU01000008">
    <property type="protein sequence ID" value="MVA76884.1"/>
    <property type="molecule type" value="Genomic_DNA"/>
</dbReference>
<feature type="transmembrane region" description="Helical" evidence="6">
    <location>
        <begin position="123"/>
        <end position="143"/>
    </location>
</feature>
<evidence type="ECO:0000256" key="2">
    <source>
        <dbReference type="ARBA" id="ARBA00022475"/>
    </source>
</evidence>
<dbReference type="RefSeq" id="WP_156610765.1">
    <property type="nucleotide sequence ID" value="NZ_WPCU01000008.1"/>
</dbReference>
<keyword evidence="5 6" id="KW-0472">Membrane</keyword>
<feature type="domain" description="DUF3817" evidence="7">
    <location>
        <begin position="6"/>
        <end position="92"/>
    </location>
</feature>
<protein>
    <submittedName>
        <fullName evidence="8">DUF3817 domain-containing protein</fullName>
    </submittedName>
</protein>
<evidence type="ECO:0000256" key="3">
    <source>
        <dbReference type="ARBA" id="ARBA00022692"/>
    </source>
</evidence>
<evidence type="ECO:0000313" key="8">
    <source>
        <dbReference type="EMBL" id="MVA76884.1"/>
    </source>
</evidence>
<dbReference type="PANTHER" id="PTHR40077:SF1">
    <property type="entry name" value="MEMBRANE PROTEIN"/>
    <property type="match status" value="1"/>
</dbReference>
<dbReference type="PANTHER" id="PTHR40077">
    <property type="entry name" value="MEMBRANE PROTEIN-RELATED"/>
    <property type="match status" value="1"/>
</dbReference>
<evidence type="ECO:0000256" key="1">
    <source>
        <dbReference type="ARBA" id="ARBA00004651"/>
    </source>
</evidence>
<gene>
    <name evidence="8" type="ORF">GC722_12745</name>
</gene>
<dbReference type="Pfam" id="PF12823">
    <property type="entry name" value="DUF3817"/>
    <property type="match status" value="1"/>
</dbReference>
<feature type="transmembrane region" description="Helical" evidence="6">
    <location>
        <begin position="67"/>
        <end position="86"/>
    </location>
</feature>
<feature type="transmembrane region" description="Helical" evidence="6">
    <location>
        <begin position="6"/>
        <end position="30"/>
    </location>
</feature>
<name>A0A6A9UYK1_9ACTN</name>
<accession>A0A6A9UYK1</accession>
<keyword evidence="9" id="KW-1185">Reference proteome</keyword>
<evidence type="ECO:0000256" key="5">
    <source>
        <dbReference type="ARBA" id="ARBA00023136"/>
    </source>
</evidence>
<dbReference type="Proteomes" id="UP000435304">
    <property type="component" value="Unassembled WGS sequence"/>
</dbReference>